<reference evidence="2 3" key="1">
    <citation type="submission" date="2020-06" db="EMBL/GenBank/DDBJ databases">
        <authorList>
            <person name="Li R."/>
            <person name="Bekaert M."/>
        </authorList>
    </citation>
    <scope>NUCLEOTIDE SEQUENCE [LARGE SCALE GENOMIC DNA]</scope>
    <source>
        <strain evidence="3">wild</strain>
    </source>
</reference>
<name>A0A6J8CWL5_MYTCO</name>
<protein>
    <recommendedName>
        <fullName evidence="1">Integrase zinc-binding domain-containing protein</fullName>
    </recommendedName>
</protein>
<gene>
    <name evidence="2" type="ORF">MCOR_33575</name>
</gene>
<dbReference type="Gene3D" id="1.10.340.70">
    <property type="match status" value="1"/>
</dbReference>
<evidence type="ECO:0000259" key="1">
    <source>
        <dbReference type="Pfam" id="PF17921"/>
    </source>
</evidence>
<dbReference type="EMBL" id="CACVKT020005997">
    <property type="protein sequence ID" value="CAC5399302.1"/>
    <property type="molecule type" value="Genomic_DNA"/>
</dbReference>
<dbReference type="Proteomes" id="UP000507470">
    <property type="component" value="Unassembled WGS sequence"/>
</dbReference>
<accession>A0A6J8CWL5</accession>
<dbReference type="InterPro" id="IPR041588">
    <property type="entry name" value="Integrase_H2C2"/>
</dbReference>
<evidence type="ECO:0000313" key="3">
    <source>
        <dbReference type="Proteomes" id="UP000507470"/>
    </source>
</evidence>
<sequence length="210" mass="23882">MGEGLLFDSLIAKCKGTKLFDSYQLALPEVDIKTIIRLYHDSPLGGHGGIQHTADMLKEHYYFPKFLQIVTDYVRGCTSPAYVRKPNHNNYFMDPVITNMEQIMSEHESIPNDHIENSENDNPCNYLVLSGNELSNINDTLEHDVLLRRSKRTSQKPVRFRNNDFTTPESSVDSQMSETVKIKCLLACKIVNGAHKYLVHLSGEPAQNVR</sequence>
<evidence type="ECO:0000313" key="2">
    <source>
        <dbReference type="EMBL" id="CAC5399302.1"/>
    </source>
</evidence>
<organism evidence="2 3">
    <name type="scientific">Mytilus coruscus</name>
    <name type="common">Sea mussel</name>
    <dbReference type="NCBI Taxonomy" id="42192"/>
    <lineage>
        <taxon>Eukaryota</taxon>
        <taxon>Metazoa</taxon>
        <taxon>Spiralia</taxon>
        <taxon>Lophotrochozoa</taxon>
        <taxon>Mollusca</taxon>
        <taxon>Bivalvia</taxon>
        <taxon>Autobranchia</taxon>
        <taxon>Pteriomorphia</taxon>
        <taxon>Mytilida</taxon>
        <taxon>Mytiloidea</taxon>
        <taxon>Mytilidae</taxon>
        <taxon>Mytilinae</taxon>
        <taxon>Mytilus</taxon>
    </lineage>
</organism>
<feature type="domain" description="Integrase zinc-binding" evidence="1">
    <location>
        <begin position="28"/>
        <end position="78"/>
    </location>
</feature>
<dbReference type="AlphaFoldDB" id="A0A6J8CWL5"/>
<proteinExistence type="predicted"/>
<dbReference type="OrthoDB" id="6425912at2759"/>
<keyword evidence="3" id="KW-1185">Reference proteome</keyword>
<dbReference type="Pfam" id="PF17921">
    <property type="entry name" value="Integrase_H2C2"/>
    <property type="match status" value="1"/>
</dbReference>